<name>A0ABW6BFC5_9SPHI</name>
<sequence>MNRILWYLLFALLGLCVSCRSMKRTVNKNNVSTNKLFLSLYEKNGNAFYLTSTNATFSTVWTYAQDSINISRLAKGNVVERLSFKEGSIDGFNIPEVKELIKDIGECGYELDGDLFSFMVREGRPDRQDLPISIDCFTNKKYQSSFLNKIVDSINNRKLWNIRYL</sequence>
<evidence type="ECO:0000313" key="1">
    <source>
        <dbReference type="EMBL" id="MFD2967194.1"/>
    </source>
</evidence>
<gene>
    <name evidence="1" type="ORF">ACFS7Y_07340</name>
</gene>
<reference evidence="2" key="1">
    <citation type="journal article" date="2019" name="Int. J. Syst. Evol. Microbiol.">
        <title>The Global Catalogue of Microorganisms (GCM) 10K type strain sequencing project: providing services to taxonomists for standard genome sequencing and annotation.</title>
        <authorList>
            <consortium name="The Broad Institute Genomics Platform"/>
            <consortium name="The Broad Institute Genome Sequencing Center for Infectious Disease"/>
            <person name="Wu L."/>
            <person name="Ma J."/>
        </authorList>
    </citation>
    <scope>NUCLEOTIDE SEQUENCE [LARGE SCALE GENOMIC DNA]</scope>
    <source>
        <strain evidence="2">KCTC 22814</strain>
    </source>
</reference>
<keyword evidence="2" id="KW-1185">Reference proteome</keyword>
<organism evidence="1 2">
    <name type="scientific">Sphingobacterium bambusae</name>
    <dbReference type="NCBI Taxonomy" id="662858"/>
    <lineage>
        <taxon>Bacteria</taxon>
        <taxon>Pseudomonadati</taxon>
        <taxon>Bacteroidota</taxon>
        <taxon>Sphingobacteriia</taxon>
        <taxon>Sphingobacteriales</taxon>
        <taxon>Sphingobacteriaceae</taxon>
        <taxon>Sphingobacterium</taxon>
    </lineage>
</organism>
<evidence type="ECO:0000313" key="2">
    <source>
        <dbReference type="Proteomes" id="UP001597525"/>
    </source>
</evidence>
<protein>
    <recommendedName>
        <fullName evidence="3">Lipoprotein</fullName>
    </recommendedName>
</protein>
<dbReference type="RefSeq" id="WP_320185117.1">
    <property type="nucleotide sequence ID" value="NZ_CP138332.1"/>
</dbReference>
<dbReference type="Proteomes" id="UP001597525">
    <property type="component" value="Unassembled WGS sequence"/>
</dbReference>
<proteinExistence type="predicted"/>
<evidence type="ECO:0008006" key="3">
    <source>
        <dbReference type="Google" id="ProtNLM"/>
    </source>
</evidence>
<comment type="caution">
    <text evidence="1">The sequence shown here is derived from an EMBL/GenBank/DDBJ whole genome shotgun (WGS) entry which is preliminary data.</text>
</comment>
<accession>A0ABW6BFC5</accession>
<dbReference type="EMBL" id="JBHUPB010000005">
    <property type="protein sequence ID" value="MFD2967194.1"/>
    <property type="molecule type" value="Genomic_DNA"/>
</dbReference>